<dbReference type="Proteomes" id="UP000316213">
    <property type="component" value="Unassembled WGS sequence"/>
</dbReference>
<proteinExistence type="predicted"/>
<organism evidence="1 2">
    <name type="scientific">Neorhodopirellula pilleata</name>
    <dbReference type="NCBI Taxonomy" id="2714738"/>
    <lineage>
        <taxon>Bacteria</taxon>
        <taxon>Pseudomonadati</taxon>
        <taxon>Planctomycetota</taxon>
        <taxon>Planctomycetia</taxon>
        <taxon>Pirellulales</taxon>
        <taxon>Pirellulaceae</taxon>
        <taxon>Neorhodopirellula</taxon>
    </lineage>
</organism>
<name>A0A5C6AXM5_9BACT</name>
<dbReference type="AlphaFoldDB" id="A0A5C6AXM5"/>
<evidence type="ECO:0000313" key="2">
    <source>
        <dbReference type="Proteomes" id="UP000316213"/>
    </source>
</evidence>
<keyword evidence="2" id="KW-1185">Reference proteome</keyword>
<reference evidence="1 2" key="1">
    <citation type="submission" date="2019-02" db="EMBL/GenBank/DDBJ databases">
        <title>Deep-cultivation of Planctomycetes and their phenomic and genomic characterization uncovers novel biology.</title>
        <authorList>
            <person name="Wiegand S."/>
            <person name="Jogler M."/>
            <person name="Boedeker C."/>
            <person name="Pinto D."/>
            <person name="Vollmers J."/>
            <person name="Rivas-Marin E."/>
            <person name="Kohn T."/>
            <person name="Peeters S.H."/>
            <person name="Heuer A."/>
            <person name="Rast P."/>
            <person name="Oberbeckmann S."/>
            <person name="Bunk B."/>
            <person name="Jeske O."/>
            <person name="Meyerdierks A."/>
            <person name="Storesund J.E."/>
            <person name="Kallscheuer N."/>
            <person name="Luecker S."/>
            <person name="Lage O.M."/>
            <person name="Pohl T."/>
            <person name="Merkel B.J."/>
            <person name="Hornburger P."/>
            <person name="Mueller R.-W."/>
            <person name="Bruemmer F."/>
            <person name="Labrenz M."/>
            <person name="Spormann A.M."/>
            <person name="Op Den Camp H."/>
            <person name="Overmann J."/>
            <person name="Amann R."/>
            <person name="Jetten M.S.M."/>
            <person name="Mascher T."/>
            <person name="Medema M.H."/>
            <person name="Devos D.P."/>
            <person name="Kaster A.-K."/>
            <person name="Ovreas L."/>
            <person name="Rohde M."/>
            <person name="Galperin M.Y."/>
            <person name="Jogler C."/>
        </authorList>
    </citation>
    <scope>NUCLEOTIDE SEQUENCE [LARGE SCALE GENOMIC DNA]</scope>
    <source>
        <strain evidence="1 2">Pla100</strain>
    </source>
</reference>
<evidence type="ECO:0008006" key="3">
    <source>
        <dbReference type="Google" id="ProtNLM"/>
    </source>
</evidence>
<sequence length="87" mass="10078">MNVLETKPDIEETHIREVIVNYRTTQEMRSSFTEPHQVAEFVRTVLTDNSREHVVVIYLDATSTVVCYASGQRPLHLSTLRLRQLHA</sequence>
<protein>
    <recommendedName>
        <fullName evidence="3">RadC-like JAB domain-containing protein</fullName>
    </recommendedName>
</protein>
<comment type="caution">
    <text evidence="1">The sequence shown here is derived from an EMBL/GenBank/DDBJ whole genome shotgun (WGS) entry which is preliminary data.</text>
</comment>
<gene>
    <name evidence="1" type="ORF">Pla100_08550</name>
</gene>
<accession>A0A5C6AXM5</accession>
<evidence type="ECO:0000313" key="1">
    <source>
        <dbReference type="EMBL" id="TWU03919.1"/>
    </source>
</evidence>
<dbReference type="EMBL" id="SJPM01000001">
    <property type="protein sequence ID" value="TWU03919.1"/>
    <property type="molecule type" value="Genomic_DNA"/>
</dbReference>